<protein>
    <submittedName>
        <fullName evidence="6">Methyl-accepting chemotaxis protein</fullName>
    </submittedName>
</protein>
<proteinExistence type="inferred from homology"/>
<dbReference type="PROSITE" id="PS50111">
    <property type="entry name" value="CHEMOTAXIS_TRANSDUC_2"/>
    <property type="match status" value="1"/>
</dbReference>
<dbReference type="Gene3D" id="1.10.287.950">
    <property type="entry name" value="Methyl-accepting chemotaxis protein"/>
    <property type="match status" value="1"/>
</dbReference>
<evidence type="ECO:0000259" key="5">
    <source>
        <dbReference type="PROSITE" id="PS50111"/>
    </source>
</evidence>
<dbReference type="EMBL" id="JBIGIB010000001">
    <property type="protein sequence ID" value="MFG6465991.1"/>
    <property type="molecule type" value="Genomic_DNA"/>
</dbReference>
<dbReference type="SMART" id="SM00283">
    <property type="entry name" value="MA"/>
    <property type="match status" value="1"/>
</dbReference>
<gene>
    <name evidence="6" type="ORF">ACG01O_05170</name>
</gene>
<evidence type="ECO:0000313" key="7">
    <source>
        <dbReference type="Proteomes" id="UP001606303"/>
    </source>
</evidence>
<evidence type="ECO:0000313" key="6">
    <source>
        <dbReference type="EMBL" id="MFG6465991.1"/>
    </source>
</evidence>
<comment type="similarity">
    <text evidence="2">Belongs to the methyl-accepting chemotaxis (MCP) protein family.</text>
</comment>
<evidence type="ECO:0000256" key="4">
    <source>
        <dbReference type="SAM" id="Phobius"/>
    </source>
</evidence>
<evidence type="ECO:0000256" key="2">
    <source>
        <dbReference type="ARBA" id="ARBA00029447"/>
    </source>
</evidence>
<name>A0ABW7GVJ0_9BURK</name>
<evidence type="ECO:0000256" key="3">
    <source>
        <dbReference type="PROSITE-ProRule" id="PRU00284"/>
    </source>
</evidence>
<keyword evidence="3" id="KW-0807">Transducer</keyword>
<dbReference type="CDD" id="cd11386">
    <property type="entry name" value="MCP_signal"/>
    <property type="match status" value="1"/>
</dbReference>
<feature type="transmembrane region" description="Helical" evidence="4">
    <location>
        <begin position="12"/>
        <end position="33"/>
    </location>
</feature>
<keyword evidence="7" id="KW-1185">Reference proteome</keyword>
<accession>A0ABW7GVJ0</accession>
<dbReference type="PANTHER" id="PTHR43531:SF14">
    <property type="entry name" value="METHYL-ACCEPTING CHEMOTAXIS PROTEIN I-RELATED"/>
    <property type="match status" value="1"/>
</dbReference>
<keyword evidence="4" id="KW-0472">Membrane</keyword>
<dbReference type="Proteomes" id="UP001606303">
    <property type="component" value="Unassembled WGS sequence"/>
</dbReference>
<dbReference type="RefSeq" id="WP_394381998.1">
    <property type="nucleotide sequence ID" value="NZ_JBIGIB010000001.1"/>
</dbReference>
<dbReference type="InterPro" id="IPR051310">
    <property type="entry name" value="MCP_chemotaxis"/>
</dbReference>
<dbReference type="PANTHER" id="PTHR43531">
    <property type="entry name" value="PROTEIN ICFG"/>
    <property type="match status" value="1"/>
</dbReference>
<dbReference type="InterPro" id="IPR004090">
    <property type="entry name" value="Chemotax_Me-accpt_rcpt"/>
</dbReference>
<dbReference type="InterPro" id="IPR024478">
    <property type="entry name" value="HlyB_4HB_MCP"/>
</dbReference>
<feature type="transmembrane region" description="Helical" evidence="4">
    <location>
        <begin position="190"/>
        <end position="211"/>
    </location>
</feature>
<keyword evidence="4" id="KW-0812">Transmembrane</keyword>
<sequence>MRRVLTVAQRLALAFGVLLVMLLLISTFAWTALQRSDAAMKTIYEDRTVALRQLAAIRHVLLRNRILLSDAAERGDAAHTDKRLSEYASNWTLADHEWRDYMATYLTPEEAGIAKTHEAALKAYREQGMTPVADALRQHDHDTARQLAHERLGGERAMATLDSLRDLIDLQVRVAKATYEDASRDNQQRLLAILMLGVLSGVLATLSTTWVTRRITRQLGAEPHELADVAQRIASGDLTLQSLARAPREGSVMAAMQSMRRTLNDLVHTVRQSVDSVATASGQIAHGNQDLSARTEEQASSLQQTAASMEQLNSTIQSTADHALSAQRMAQDAAQVAQRGGDAMRRVVHTFDGIQAASRRISEIIGVIDGIAFQTNILALNAAVEAARAGEQGRGFAVVAGEVRTLAQRSAEASKQIKQLITETVEQIDGGSALIGGVGDTINEVVNRVESVSGLIGQIALQASEQSTGVSQIDDAMQQLDQTTQQNAALVEEAAAAAASLRAQAGALSSAVAVFKAQAVAA</sequence>
<reference evidence="6 7" key="1">
    <citation type="submission" date="2024-08" db="EMBL/GenBank/DDBJ databases">
        <authorList>
            <person name="Lu H."/>
        </authorList>
    </citation>
    <scope>NUCLEOTIDE SEQUENCE [LARGE SCALE GENOMIC DNA]</scope>
    <source>
        <strain evidence="6 7">BYS87W</strain>
    </source>
</reference>
<organism evidence="6 7">
    <name type="scientific">Pelomonas baiyunensis</name>
    <dbReference type="NCBI Taxonomy" id="3299026"/>
    <lineage>
        <taxon>Bacteria</taxon>
        <taxon>Pseudomonadati</taxon>
        <taxon>Pseudomonadota</taxon>
        <taxon>Betaproteobacteria</taxon>
        <taxon>Burkholderiales</taxon>
        <taxon>Sphaerotilaceae</taxon>
        <taxon>Roseateles</taxon>
    </lineage>
</organism>
<dbReference type="PRINTS" id="PR00260">
    <property type="entry name" value="CHEMTRNSDUCR"/>
</dbReference>
<dbReference type="Pfam" id="PF00015">
    <property type="entry name" value="MCPsignal"/>
    <property type="match status" value="1"/>
</dbReference>
<dbReference type="SUPFAM" id="SSF58104">
    <property type="entry name" value="Methyl-accepting chemotaxis protein (MCP) signaling domain"/>
    <property type="match status" value="1"/>
</dbReference>
<feature type="domain" description="Methyl-accepting transducer" evidence="5">
    <location>
        <begin position="273"/>
        <end position="502"/>
    </location>
</feature>
<dbReference type="Pfam" id="PF12729">
    <property type="entry name" value="4HB_MCP_1"/>
    <property type="match status" value="1"/>
</dbReference>
<comment type="caution">
    <text evidence="6">The sequence shown here is derived from an EMBL/GenBank/DDBJ whole genome shotgun (WGS) entry which is preliminary data.</text>
</comment>
<keyword evidence="1" id="KW-0488">Methylation</keyword>
<evidence type="ECO:0000256" key="1">
    <source>
        <dbReference type="ARBA" id="ARBA00022481"/>
    </source>
</evidence>
<keyword evidence="4" id="KW-1133">Transmembrane helix</keyword>
<dbReference type="InterPro" id="IPR004089">
    <property type="entry name" value="MCPsignal_dom"/>
</dbReference>